<sequence>MGARGTELLPYAVVCRNSFLIL</sequence>
<name>A0AAE0Y2Y8_9GAST</name>
<evidence type="ECO:0000313" key="2">
    <source>
        <dbReference type="Proteomes" id="UP001283361"/>
    </source>
</evidence>
<dbReference type="EMBL" id="JAWDGP010007039">
    <property type="protein sequence ID" value="KAK3730984.1"/>
    <property type="molecule type" value="Genomic_DNA"/>
</dbReference>
<comment type="caution">
    <text evidence="1">The sequence shown here is derived from an EMBL/GenBank/DDBJ whole genome shotgun (WGS) entry which is preliminary data.</text>
</comment>
<dbReference type="Proteomes" id="UP001283361">
    <property type="component" value="Unassembled WGS sequence"/>
</dbReference>
<gene>
    <name evidence="1" type="ORF">RRG08_063505</name>
</gene>
<dbReference type="AlphaFoldDB" id="A0AAE0Y2Y8"/>
<reference evidence="1" key="1">
    <citation type="journal article" date="2023" name="G3 (Bethesda)">
        <title>A reference genome for the long-term kleptoplast-retaining sea slug Elysia crispata morphotype clarki.</title>
        <authorList>
            <person name="Eastman K.E."/>
            <person name="Pendleton A.L."/>
            <person name="Shaikh M.A."/>
            <person name="Suttiyut T."/>
            <person name="Ogas R."/>
            <person name="Tomko P."/>
            <person name="Gavelis G."/>
            <person name="Widhalm J.R."/>
            <person name="Wisecaver J.H."/>
        </authorList>
    </citation>
    <scope>NUCLEOTIDE SEQUENCE</scope>
    <source>
        <strain evidence="1">ECLA1</strain>
    </source>
</reference>
<evidence type="ECO:0000313" key="1">
    <source>
        <dbReference type="EMBL" id="KAK3730984.1"/>
    </source>
</evidence>
<feature type="non-terminal residue" evidence="1">
    <location>
        <position position="22"/>
    </location>
</feature>
<protein>
    <submittedName>
        <fullName evidence="1">Uncharacterized protein</fullName>
    </submittedName>
</protein>
<organism evidence="1 2">
    <name type="scientific">Elysia crispata</name>
    <name type="common">lettuce slug</name>
    <dbReference type="NCBI Taxonomy" id="231223"/>
    <lineage>
        <taxon>Eukaryota</taxon>
        <taxon>Metazoa</taxon>
        <taxon>Spiralia</taxon>
        <taxon>Lophotrochozoa</taxon>
        <taxon>Mollusca</taxon>
        <taxon>Gastropoda</taxon>
        <taxon>Heterobranchia</taxon>
        <taxon>Euthyneura</taxon>
        <taxon>Panpulmonata</taxon>
        <taxon>Sacoglossa</taxon>
        <taxon>Placobranchoidea</taxon>
        <taxon>Plakobranchidae</taxon>
        <taxon>Elysia</taxon>
    </lineage>
</organism>
<proteinExistence type="predicted"/>
<accession>A0AAE0Y2Y8</accession>
<keyword evidence="2" id="KW-1185">Reference proteome</keyword>